<dbReference type="SUPFAM" id="SSF88723">
    <property type="entry name" value="PIN domain-like"/>
    <property type="match status" value="1"/>
</dbReference>
<feature type="domain" description="PIN" evidence="1">
    <location>
        <begin position="15"/>
        <end position="66"/>
    </location>
</feature>
<accession>A0A934SD91</accession>
<dbReference type="EMBL" id="JAENIJ010000027">
    <property type="protein sequence ID" value="MBK1883749.1"/>
    <property type="molecule type" value="Genomic_DNA"/>
</dbReference>
<sequence>MADHFTGFVAQGFEGRILSFDEQSAHIFAEIAARRNKKELSGNVVDMMIAGIAKSVNASIATRNTKDFATSGVKLIDPWQTNS</sequence>
<name>A0A934SD91_9BACT</name>
<dbReference type="InterPro" id="IPR002716">
    <property type="entry name" value="PIN_dom"/>
</dbReference>
<evidence type="ECO:0000259" key="1">
    <source>
        <dbReference type="Pfam" id="PF01850"/>
    </source>
</evidence>
<organism evidence="2 3">
    <name type="scientific">Luteolibacter pohnpeiensis</name>
    <dbReference type="NCBI Taxonomy" id="454153"/>
    <lineage>
        <taxon>Bacteria</taxon>
        <taxon>Pseudomonadati</taxon>
        <taxon>Verrucomicrobiota</taxon>
        <taxon>Verrucomicrobiia</taxon>
        <taxon>Verrucomicrobiales</taxon>
        <taxon>Verrucomicrobiaceae</taxon>
        <taxon>Luteolibacter</taxon>
    </lineage>
</organism>
<dbReference type="Pfam" id="PF01850">
    <property type="entry name" value="PIN"/>
    <property type="match status" value="1"/>
</dbReference>
<gene>
    <name evidence="2" type="ORF">JIN85_15125</name>
</gene>
<dbReference type="AlphaFoldDB" id="A0A934SD91"/>
<protein>
    <recommendedName>
        <fullName evidence="1">PIN domain-containing protein</fullName>
    </recommendedName>
</protein>
<comment type="caution">
    <text evidence="2">The sequence shown here is derived from an EMBL/GenBank/DDBJ whole genome shotgun (WGS) entry which is preliminary data.</text>
</comment>
<proteinExistence type="predicted"/>
<dbReference type="InterPro" id="IPR029060">
    <property type="entry name" value="PIN-like_dom_sf"/>
</dbReference>
<dbReference type="Proteomes" id="UP000603141">
    <property type="component" value="Unassembled WGS sequence"/>
</dbReference>
<evidence type="ECO:0000313" key="3">
    <source>
        <dbReference type="Proteomes" id="UP000603141"/>
    </source>
</evidence>
<reference evidence="2" key="1">
    <citation type="submission" date="2021-01" db="EMBL/GenBank/DDBJ databases">
        <title>Modified the classification status of verrucomicrobia.</title>
        <authorList>
            <person name="Feng X."/>
        </authorList>
    </citation>
    <scope>NUCLEOTIDE SEQUENCE</scope>
    <source>
        <strain evidence="2">KCTC 22041</strain>
    </source>
</reference>
<keyword evidence="3" id="KW-1185">Reference proteome</keyword>
<evidence type="ECO:0000313" key="2">
    <source>
        <dbReference type="EMBL" id="MBK1883749.1"/>
    </source>
</evidence>
<dbReference type="Gene3D" id="3.40.50.1010">
    <property type="entry name" value="5'-nuclease"/>
    <property type="match status" value="1"/>
</dbReference>